<evidence type="ECO:0008006" key="3">
    <source>
        <dbReference type="Google" id="ProtNLM"/>
    </source>
</evidence>
<keyword evidence="2" id="KW-1185">Reference proteome</keyword>
<gene>
    <name evidence="1" type="ORF">CDN99_06570</name>
</gene>
<dbReference type="EMBL" id="NIOF01000002">
    <property type="protein sequence ID" value="OWQ92016.1"/>
    <property type="molecule type" value="Genomic_DNA"/>
</dbReference>
<dbReference type="AlphaFoldDB" id="A0A246JH81"/>
<accession>A0A246JH81</accession>
<reference evidence="1 2" key="1">
    <citation type="journal article" date="2008" name="Int. J. Syst. Evol. Microbiol.">
        <title>Description of Roseateles aquatilis sp. nov. and Roseateles terrae sp. nov., in the class Betaproteobacteria, and emended description of the genus Roseateles.</title>
        <authorList>
            <person name="Gomila M."/>
            <person name="Bowien B."/>
            <person name="Falsen E."/>
            <person name="Moore E.R."/>
            <person name="Lalucat J."/>
        </authorList>
    </citation>
    <scope>NUCLEOTIDE SEQUENCE [LARGE SCALE GENOMIC DNA]</scope>
    <source>
        <strain evidence="1 2">CCUG 48205</strain>
    </source>
</reference>
<proteinExistence type="predicted"/>
<comment type="caution">
    <text evidence="1">The sequence shown here is derived from an EMBL/GenBank/DDBJ whole genome shotgun (WGS) entry which is preliminary data.</text>
</comment>
<protein>
    <recommendedName>
        <fullName evidence="3">DprA winged helix domain-containing protein</fullName>
    </recommendedName>
</protein>
<organism evidence="1 2">
    <name type="scientific">Roseateles aquatilis</name>
    <dbReference type="NCBI Taxonomy" id="431061"/>
    <lineage>
        <taxon>Bacteria</taxon>
        <taxon>Pseudomonadati</taxon>
        <taxon>Pseudomonadota</taxon>
        <taxon>Betaproteobacteria</taxon>
        <taxon>Burkholderiales</taxon>
        <taxon>Sphaerotilaceae</taxon>
        <taxon>Roseateles</taxon>
    </lineage>
</organism>
<evidence type="ECO:0000313" key="2">
    <source>
        <dbReference type="Proteomes" id="UP000197468"/>
    </source>
</evidence>
<evidence type="ECO:0000313" key="1">
    <source>
        <dbReference type="EMBL" id="OWQ92016.1"/>
    </source>
</evidence>
<sequence>MVTVLDLLTRANRAIAPTALRRCCRLTHEKLYAELVHLEAQGLARGIPRCFRRRGHMPEAGWISLQPQGEPA</sequence>
<dbReference type="Proteomes" id="UP000197468">
    <property type="component" value="Unassembled WGS sequence"/>
</dbReference>
<name>A0A246JH81_9BURK</name>